<gene>
    <name evidence="1" type="ORF">ACZ11_03650</name>
</gene>
<dbReference type="AlphaFoldDB" id="A0A0K9FB78"/>
<accession>A0A0K9FB78</accession>
<dbReference type="Proteomes" id="UP000037326">
    <property type="component" value="Unassembled WGS sequence"/>
</dbReference>
<dbReference type="PATRIC" id="fig|582475.4.peg.126"/>
<proteinExistence type="predicted"/>
<dbReference type="OrthoDB" id="2453346at2"/>
<evidence type="ECO:0000313" key="1">
    <source>
        <dbReference type="EMBL" id="KMY31366.1"/>
    </source>
</evidence>
<evidence type="ECO:0008006" key="3">
    <source>
        <dbReference type="Google" id="ProtNLM"/>
    </source>
</evidence>
<sequence length="167" mass="18775">MRWMTKVACITCLSALLAGCDDRLSEIKEAVTGINSAAETAASAVGRDVHAIRAIAINYKDTSFTVNDLFKTILRDVRWDYDAEKSELHVRGTWQAPLFSEQPWDDTMKKQLAETGVVKVTCTIKNNKIDSALTNVTLIFNDETIVEMTDEEALHHLYDTYLQKETS</sequence>
<comment type="caution">
    <text evidence="1">The sequence shown here is derived from an EMBL/GenBank/DDBJ whole genome shotgun (WGS) entry which is preliminary data.</text>
</comment>
<reference evidence="2" key="1">
    <citation type="submission" date="2015-07" db="EMBL/GenBank/DDBJ databases">
        <authorList>
            <person name="Liu B."/>
            <person name="Wang J."/>
            <person name="Zhu Y."/>
            <person name="Liu G."/>
            <person name="Chen Q."/>
            <person name="Lan J."/>
            <person name="Che J."/>
            <person name="Ge C."/>
            <person name="Shi H."/>
            <person name="Pan Z."/>
            <person name="Liu X."/>
        </authorList>
    </citation>
    <scope>NUCLEOTIDE SEQUENCE [LARGE SCALE GENOMIC DNA]</scope>
    <source>
        <strain evidence="2">DSM 23493</strain>
    </source>
</reference>
<evidence type="ECO:0000313" key="2">
    <source>
        <dbReference type="Proteomes" id="UP000037326"/>
    </source>
</evidence>
<protein>
    <recommendedName>
        <fullName evidence="3">23S rRNA methyltransferase</fullName>
    </recommendedName>
</protein>
<organism evidence="1 2">
    <name type="scientific">Lysinibacillus xylanilyticus</name>
    <dbReference type="NCBI Taxonomy" id="582475"/>
    <lineage>
        <taxon>Bacteria</taxon>
        <taxon>Bacillati</taxon>
        <taxon>Bacillota</taxon>
        <taxon>Bacilli</taxon>
        <taxon>Bacillales</taxon>
        <taxon>Bacillaceae</taxon>
        <taxon>Lysinibacillus</taxon>
    </lineage>
</organism>
<dbReference type="PROSITE" id="PS51257">
    <property type="entry name" value="PROKAR_LIPOPROTEIN"/>
    <property type="match status" value="1"/>
</dbReference>
<dbReference type="EMBL" id="LFXJ01000005">
    <property type="protein sequence ID" value="KMY31366.1"/>
    <property type="molecule type" value="Genomic_DNA"/>
</dbReference>
<name>A0A0K9FB78_9BACI</name>